<keyword evidence="2" id="KW-1133">Transmembrane helix</keyword>
<evidence type="ECO:0000256" key="2">
    <source>
        <dbReference type="SAM" id="Phobius"/>
    </source>
</evidence>
<evidence type="ECO:0000256" key="1">
    <source>
        <dbReference type="ARBA" id="ARBA00022801"/>
    </source>
</evidence>
<evidence type="ECO:0000313" key="4">
    <source>
        <dbReference type="EMBL" id="KAH7113560.1"/>
    </source>
</evidence>
<keyword evidence="2" id="KW-0812">Transmembrane</keyword>
<dbReference type="PANTHER" id="PTHR48081:SF31">
    <property type="entry name" value="STERYL ACETYL HYDROLASE MUG81-RELATED"/>
    <property type="match status" value="1"/>
</dbReference>
<sequence>MALPLSKTERLGLALRLVCLTPLLVLIGVLRSTFTALVHGLPFPVYLICAFLNLMMRNLEAREIQYLCQPTMKTYKNWISRKRVQERSVDPLASRLSYDVESLDDGQSSLLWVGDRRKAQKIVLFFHGGGYIAPLLLGHLEWCWRAFVMTGIEMHTEVAVAVLDYTLSPEARYPVQLCQAASALSHLLASGFQPQDIIIGGDSAGGGLAAQLLCHLAQPYPKAVPIQLTKPLAATFLVSPWLTRCTTDRSFAENSTIDMLSAVLVDKFATDLFEYDNVTERDPCLEFPLDLATPFGEFDAVTKQMFVTAGKYEVFREQCVVFVDRVRCLNPKMELRFDIQEKMAHDFILLEGLAGQTGECVQEMKGWMEGLLAESLE</sequence>
<feature type="transmembrane region" description="Helical" evidence="2">
    <location>
        <begin position="12"/>
        <end position="30"/>
    </location>
</feature>
<evidence type="ECO:0000259" key="3">
    <source>
        <dbReference type="Pfam" id="PF07859"/>
    </source>
</evidence>
<feature type="transmembrane region" description="Helical" evidence="2">
    <location>
        <begin position="36"/>
        <end position="56"/>
    </location>
</feature>
<dbReference type="Pfam" id="PF07859">
    <property type="entry name" value="Abhydrolase_3"/>
    <property type="match status" value="1"/>
</dbReference>
<dbReference type="Proteomes" id="UP000738349">
    <property type="component" value="Unassembled WGS sequence"/>
</dbReference>
<evidence type="ECO:0000313" key="5">
    <source>
        <dbReference type="Proteomes" id="UP000738349"/>
    </source>
</evidence>
<proteinExistence type="predicted"/>
<organism evidence="4 5">
    <name type="scientific">Dactylonectria macrodidyma</name>
    <dbReference type="NCBI Taxonomy" id="307937"/>
    <lineage>
        <taxon>Eukaryota</taxon>
        <taxon>Fungi</taxon>
        <taxon>Dikarya</taxon>
        <taxon>Ascomycota</taxon>
        <taxon>Pezizomycotina</taxon>
        <taxon>Sordariomycetes</taxon>
        <taxon>Hypocreomycetidae</taxon>
        <taxon>Hypocreales</taxon>
        <taxon>Nectriaceae</taxon>
        <taxon>Dactylonectria</taxon>
    </lineage>
</organism>
<dbReference type="SUPFAM" id="SSF53474">
    <property type="entry name" value="alpha/beta-Hydrolases"/>
    <property type="match status" value="1"/>
</dbReference>
<dbReference type="AlphaFoldDB" id="A0A9P9D6C0"/>
<reference evidence="4" key="1">
    <citation type="journal article" date="2021" name="Nat. Commun.">
        <title>Genetic determinants of endophytism in the Arabidopsis root mycobiome.</title>
        <authorList>
            <person name="Mesny F."/>
            <person name="Miyauchi S."/>
            <person name="Thiergart T."/>
            <person name="Pickel B."/>
            <person name="Atanasova L."/>
            <person name="Karlsson M."/>
            <person name="Huettel B."/>
            <person name="Barry K.W."/>
            <person name="Haridas S."/>
            <person name="Chen C."/>
            <person name="Bauer D."/>
            <person name="Andreopoulos W."/>
            <person name="Pangilinan J."/>
            <person name="LaButti K."/>
            <person name="Riley R."/>
            <person name="Lipzen A."/>
            <person name="Clum A."/>
            <person name="Drula E."/>
            <person name="Henrissat B."/>
            <person name="Kohler A."/>
            <person name="Grigoriev I.V."/>
            <person name="Martin F.M."/>
            <person name="Hacquard S."/>
        </authorList>
    </citation>
    <scope>NUCLEOTIDE SEQUENCE</scope>
    <source>
        <strain evidence="4">MPI-CAGE-AT-0147</strain>
    </source>
</reference>
<keyword evidence="1 4" id="KW-0378">Hydrolase</keyword>
<keyword evidence="2" id="KW-0472">Membrane</keyword>
<dbReference type="EMBL" id="JAGMUV010000034">
    <property type="protein sequence ID" value="KAH7113560.1"/>
    <property type="molecule type" value="Genomic_DNA"/>
</dbReference>
<dbReference type="OrthoDB" id="2152029at2759"/>
<protein>
    <submittedName>
        <fullName evidence="4">Alpha/Beta hydrolase protein</fullName>
    </submittedName>
</protein>
<dbReference type="GO" id="GO:0016787">
    <property type="term" value="F:hydrolase activity"/>
    <property type="evidence" value="ECO:0007669"/>
    <property type="project" value="UniProtKB-KW"/>
</dbReference>
<dbReference type="InterPro" id="IPR050300">
    <property type="entry name" value="GDXG_lipolytic_enzyme"/>
</dbReference>
<dbReference type="InterPro" id="IPR029058">
    <property type="entry name" value="AB_hydrolase_fold"/>
</dbReference>
<dbReference type="Gene3D" id="3.40.50.1820">
    <property type="entry name" value="alpha/beta hydrolase"/>
    <property type="match status" value="1"/>
</dbReference>
<dbReference type="PANTHER" id="PTHR48081">
    <property type="entry name" value="AB HYDROLASE SUPERFAMILY PROTEIN C4A8.06C"/>
    <property type="match status" value="1"/>
</dbReference>
<name>A0A9P9D6C0_9HYPO</name>
<gene>
    <name evidence="4" type="ORF">EDB81DRAFT_921415</name>
</gene>
<comment type="caution">
    <text evidence="4">The sequence shown here is derived from an EMBL/GenBank/DDBJ whole genome shotgun (WGS) entry which is preliminary data.</text>
</comment>
<feature type="domain" description="Alpha/beta hydrolase fold-3" evidence="3">
    <location>
        <begin position="123"/>
        <end position="348"/>
    </location>
</feature>
<keyword evidence="5" id="KW-1185">Reference proteome</keyword>
<dbReference type="InterPro" id="IPR013094">
    <property type="entry name" value="AB_hydrolase_3"/>
</dbReference>
<accession>A0A9P9D6C0</accession>